<evidence type="ECO:0000313" key="2">
    <source>
        <dbReference type="Proteomes" id="UP000283522"/>
    </source>
</evidence>
<sequence>MTVQINSNYLENYSREYAQLVCERFFSNRQFITGQDIIQLTGSTQVNFFVIKRLFELWQEELTKLKSSPYFDYRDIAVHEALTQFMNVLSRRIKVERTNLQPLVKEAVSLAIQVATDPVGFYQKEISKAPQGKINEYLKENKKYYKWHDKVVTFLIDKTGFGHDSEAYLRAIGANYQVIKDSLESVNLLLATLGDVKVFDLDHYLVDVPVSAKQETEELKIEDPQSSFFEEVEEVQLVQAAPAPVIEPVVVAKPLVEAPPVMKNTASSAGVQLNPAKLKAQFATESYRGMKGIIGELSESLALNQRFMFTKELFDGNADLLRHALKSIDECKNFEGAVELINSRFVSELSWETDSDAVREFLQLVYRKFSD</sequence>
<reference evidence="1 2" key="1">
    <citation type="submission" date="2018-09" db="EMBL/GenBank/DDBJ databases">
        <authorList>
            <person name="Wang X."/>
            <person name="Du Z."/>
        </authorList>
    </citation>
    <scope>NUCLEOTIDE SEQUENCE [LARGE SCALE GENOMIC DNA]</scope>
    <source>
        <strain evidence="1 2">N3</strain>
    </source>
</reference>
<dbReference type="RefSeq" id="WP_119477026.1">
    <property type="nucleotide sequence ID" value="NZ_QXML01000003.1"/>
</dbReference>
<gene>
    <name evidence="1" type="ORF">D0X99_07300</name>
</gene>
<accession>A0A418PSQ6</accession>
<organism evidence="1 2">
    <name type="scientific">Algoriphagus lacus</name>
    <dbReference type="NCBI Taxonomy" id="2056311"/>
    <lineage>
        <taxon>Bacteria</taxon>
        <taxon>Pseudomonadati</taxon>
        <taxon>Bacteroidota</taxon>
        <taxon>Cytophagia</taxon>
        <taxon>Cytophagales</taxon>
        <taxon>Cyclobacteriaceae</taxon>
        <taxon>Algoriphagus</taxon>
    </lineage>
</organism>
<evidence type="ECO:0000313" key="1">
    <source>
        <dbReference type="EMBL" id="RIW16167.1"/>
    </source>
</evidence>
<name>A0A418PSQ6_9BACT</name>
<protein>
    <submittedName>
        <fullName evidence="1">Uncharacterized protein</fullName>
    </submittedName>
</protein>
<dbReference type="AlphaFoldDB" id="A0A418PSQ6"/>
<keyword evidence="2" id="KW-1185">Reference proteome</keyword>
<dbReference type="OrthoDB" id="1100725at2"/>
<comment type="caution">
    <text evidence="1">The sequence shown here is derived from an EMBL/GenBank/DDBJ whole genome shotgun (WGS) entry which is preliminary data.</text>
</comment>
<dbReference type="Proteomes" id="UP000283522">
    <property type="component" value="Unassembled WGS sequence"/>
</dbReference>
<proteinExistence type="predicted"/>
<dbReference type="EMBL" id="QXML01000003">
    <property type="protein sequence ID" value="RIW16167.1"/>
    <property type="molecule type" value="Genomic_DNA"/>
</dbReference>